<organism evidence="14 15">
    <name type="scientific">Agaricus bisporus var. burnettii</name>
    <dbReference type="NCBI Taxonomy" id="192524"/>
    <lineage>
        <taxon>Eukaryota</taxon>
        <taxon>Fungi</taxon>
        <taxon>Dikarya</taxon>
        <taxon>Basidiomycota</taxon>
        <taxon>Agaricomycotina</taxon>
        <taxon>Agaricomycetes</taxon>
        <taxon>Agaricomycetidae</taxon>
        <taxon>Agaricales</taxon>
        <taxon>Agaricineae</taxon>
        <taxon>Agaricaceae</taxon>
        <taxon>Agaricus</taxon>
    </lineage>
</organism>
<dbReference type="InterPro" id="IPR044769">
    <property type="entry name" value="PIKfyve_PIPKc"/>
</dbReference>
<dbReference type="FunFam" id="3.30.810.10:FF:000001">
    <property type="entry name" value="1-phosphatidylinositol 3-phosphate 5-kinase FAB1"/>
    <property type="match status" value="1"/>
</dbReference>
<dbReference type="CDD" id="cd15725">
    <property type="entry name" value="FYVE_PIKfyve_Fab1"/>
    <property type="match status" value="1"/>
</dbReference>
<keyword evidence="2 10" id="KW-0808">Transferase</keyword>
<feature type="compositionally biased region" description="Low complexity" evidence="11">
    <location>
        <begin position="1822"/>
        <end position="1833"/>
    </location>
</feature>
<dbReference type="SUPFAM" id="SSF56104">
    <property type="entry name" value="SAICAR synthase-like"/>
    <property type="match status" value="1"/>
</dbReference>
<feature type="region of interest" description="Disordered" evidence="11">
    <location>
        <begin position="1388"/>
        <end position="1483"/>
    </location>
</feature>
<comment type="caution">
    <text evidence="14">The sequence shown here is derived from an EMBL/GenBank/DDBJ whole genome shotgun (WGS) entry which is preliminary data.</text>
</comment>
<dbReference type="InterPro" id="IPR011011">
    <property type="entry name" value="Znf_FYVE_PHD"/>
</dbReference>
<evidence type="ECO:0000256" key="6">
    <source>
        <dbReference type="ARBA" id="ARBA00022777"/>
    </source>
</evidence>
<dbReference type="Pfam" id="PF01363">
    <property type="entry name" value="FYVE"/>
    <property type="match status" value="1"/>
</dbReference>
<feature type="region of interest" description="Disordered" evidence="11">
    <location>
        <begin position="1"/>
        <end position="30"/>
    </location>
</feature>
<dbReference type="InterPro" id="IPR013083">
    <property type="entry name" value="Znf_RING/FYVE/PHD"/>
</dbReference>
<feature type="domain" description="PIPK" evidence="13">
    <location>
        <begin position="1913"/>
        <end position="2236"/>
    </location>
</feature>
<dbReference type="PANTHER" id="PTHR45748:SF7">
    <property type="entry name" value="1-PHOSPHATIDYLINOSITOL 3-PHOSPHATE 5-KINASE-RELATED"/>
    <property type="match status" value="1"/>
</dbReference>
<dbReference type="GO" id="GO:0000285">
    <property type="term" value="F:1-phosphatidylinositol-3-phosphate 5-kinase activity"/>
    <property type="evidence" value="ECO:0007669"/>
    <property type="project" value="UniProtKB-EC"/>
</dbReference>
<dbReference type="FunFam" id="3.50.7.10:FF:000007">
    <property type="entry name" value="1-phosphatidylinositol 3-phosphate 5-kinase isoform X1"/>
    <property type="match status" value="1"/>
</dbReference>
<evidence type="ECO:0000256" key="3">
    <source>
        <dbReference type="ARBA" id="ARBA00022723"/>
    </source>
</evidence>
<evidence type="ECO:0000256" key="1">
    <source>
        <dbReference type="ARBA" id="ARBA00012009"/>
    </source>
</evidence>
<feature type="compositionally biased region" description="Basic and acidic residues" evidence="11">
    <location>
        <begin position="1598"/>
        <end position="1622"/>
    </location>
</feature>
<keyword evidence="5 9" id="KW-0863">Zinc-finger</keyword>
<dbReference type="Gene3D" id="3.30.40.10">
    <property type="entry name" value="Zinc/RING finger domain, C3HC4 (zinc finger)"/>
    <property type="match status" value="1"/>
</dbReference>
<dbReference type="Gene3D" id="3.30.810.10">
    <property type="entry name" value="2-Layer Sandwich"/>
    <property type="match status" value="1"/>
</dbReference>
<evidence type="ECO:0000256" key="8">
    <source>
        <dbReference type="ARBA" id="ARBA00022840"/>
    </source>
</evidence>
<feature type="compositionally biased region" description="Polar residues" evidence="11">
    <location>
        <begin position="1799"/>
        <end position="1810"/>
    </location>
</feature>
<feature type="region of interest" description="Disordered" evidence="11">
    <location>
        <begin position="937"/>
        <end position="980"/>
    </location>
</feature>
<dbReference type="GO" id="GO:0046854">
    <property type="term" value="P:phosphatidylinositol phosphate biosynthetic process"/>
    <property type="evidence" value="ECO:0007669"/>
    <property type="project" value="TreeGrafter"/>
</dbReference>
<dbReference type="PROSITE" id="PS51455">
    <property type="entry name" value="PIPK"/>
    <property type="match status" value="1"/>
</dbReference>
<feature type="region of interest" description="Disordered" evidence="11">
    <location>
        <begin position="421"/>
        <end position="444"/>
    </location>
</feature>
<gene>
    <name evidence="14" type="ORF">Agabi119p4_1181</name>
</gene>
<dbReference type="InterPro" id="IPR002423">
    <property type="entry name" value="Cpn60/GroEL/TCP-1"/>
</dbReference>
<dbReference type="Gene3D" id="3.50.7.10">
    <property type="entry name" value="GroEL"/>
    <property type="match status" value="1"/>
</dbReference>
<feature type="compositionally biased region" description="Acidic residues" evidence="11">
    <location>
        <begin position="1732"/>
        <end position="1750"/>
    </location>
</feature>
<evidence type="ECO:0000256" key="4">
    <source>
        <dbReference type="ARBA" id="ARBA00022741"/>
    </source>
</evidence>
<dbReference type="SMART" id="SM00064">
    <property type="entry name" value="FYVE"/>
    <property type="match status" value="1"/>
</dbReference>
<dbReference type="CDD" id="cd17300">
    <property type="entry name" value="PIPKc_PIKfyve"/>
    <property type="match status" value="1"/>
</dbReference>
<feature type="region of interest" description="Disordered" evidence="11">
    <location>
        <begin position="1721"/>
        <end position="1834"/>
    </location>
</feature>
<dbReference type="InterPro" id="IPR000306">
    <property type="entry name" value="Znf_FYVE"/>
</dbReference>
<feature type="compositionally biased region" description="Basic and acidic residues" evidence="11">
    <location>
        <begin position="1721"/>
        <end position="1731"/>
    </location>
</feature>
<evidence type="ECO:0000259" key="12">
    <source>
        <dbReference type="PROSITE" id="PS50178"/>
    </source>
</evidence>
<dbReference type="SUPFAM" id="SSF52029">
    <property type="entry name" value="GroEL apical domain-like"/>
    <property type="match status" value="1"/>
</dbReference>
<name>A0A8H7FC76_AGABI</name>
<dbReference type="SUPFAM" id="SSF57903">
    <property type="entry name" value="FYVE/PHD zinc finger"/>
    <property type="match status" value="1"/>
</dbReference>
<feature type="compositionally biased region" description="Low complexity" evidence="11">
    <location>
        <begin position="961"/>
        <end position="972"/>
    </location>
</feature>
<dbReference type="FunFam" id="3.30.40.10:FF:000283">
    <property type="entry name" value="1-phosphatidylinositol-3-phosphate 5-kinase (Fab1)"/>
    <property type="match status" value="1"/>
</dbReference>
<feature type="domain" description="FYVE-type" evidence="12">
    <location>
        <begin position="216"/>
        <end position="276"/>
    </location>
</feature>
<feature type="region of interest" description="Disordered" evidence="11">
    <location>
        <begin position="90"/>
        <end position="114"/>
    </location>
</feature>
<evidence type="ECO:0000256" key="9">
    <source>
        <dbReference type="PROSITE-ProRule" id="PRU00091"/>
    </source>
</evidence>
<feature type="compositionally biased region" description="Polar residues" evidence="11">
    <location>
        <begin position="1452"/>
        <end position="1462"/>
    </location>
</feature>
<dbReference type="GO" id="GO:0010008">
    <property type="term" value="C:endosome membrane"/>
    <property type="evidence" value="ECO:0007669"/>
    <property type="project" value="TreeGrafter"/>
</dbReference>
<keyword evidence="8 10" id="KW-0067">ATP-binding</keyword>
<keyword evidence="4 10" id="KW-0547">Nucleotide-binding</keyword>
<dbReference type="PROSITE" id="PS50178">
    <property type="entry name" value="ZF_FYVE"/>
    <property type="match status" value="1"/>
</dbReference>
<feature type="region of interest" description="Disordered" evidence="11">
    <location>
        <begin position="1905"/>
        <end position="1929"/>
    </location>
</feature>
<accession>A0A8H7FC76</accession>
<dbReference type="GO" id="GO:0000329">
    <property type="term" value="C:fungal-type vacuole membrane"/>
    <property type="evidence" value="ECO:0007669"/>
    <property type="project" value="TreeGrafter"/>
</dbReference>
<feature type="region of interest" description="Disordered" evidence="11">
    <location>
        <begin position="1583"/>
        <end position="1676"/>
    </location>
</feature>
<evidence type="ECO:0000256" key="11">
    <source>
        <dbReference type="SAM" id="MobiDB-lite"/>
    </source>
</evidence>
<dbReference type="GO" id="GO:0008270">
    <property type="term" value="F:zinc ion binding"/>
    <property type="evidence" value="ECO:0007669"/>
    <property type="project" value="UniProtKB-KW"/>
</dbReference>
<feature type="region of interest" description="Disordered" evidence="11">
    <location>
        <begin position="1522"/>
        <end position="1541"/>
    </location>
</feature>
<evidence type="ECO:0000313" key="14">
    <source>
        <dbReference type="EMBL" id="KAF7785016.1"/>
    </source>
</evidence>
<keyword evidence="7" id="KW-0862">Zinc</keyword>
<dbReference type="EC" id="2.7.1.150" evidence="1"/>
<feature type="compositionally biased region" description="Polar residues" evidence="11">
    <location>
        <begin position="1409"/>
        <end position="1422"/>
    </location>
</feature>
<dbReference type="GO" id="GO:0005524">
    <property type="term" value="F:ATP binding"/>
    <property type="evidence" value="ECO:0007669"/>
    <property type="project" value="UniProtKB-UniRule"/>
</dbReference>
<feature type="compositionally biased region" description="Low complexity" evidence="11">
    <location>
        <begin position="1760"/>
        <end position="1775"/>
    </location>
</feature>
<dbReference type="InterPro" id="IPR027483">
    <property type="entry name" value="PInositol-4-P-4/5-kinase_C_sf"/>
</dbReference>
<dbReference type="Gene3D" id="3.30.800.10">
    <property type="entry name" value="Phosphatidylinositol Phosphate Kinase II Beta"/>
    <property type="match status" value="1"/>
</dbReference>
<reference evidence="14 15" key="1">
    <citation type="journal article" name="Sci. Rep.">
        <title>Telomere-to-telomere assembled and centromere annotated genomes of the two main subspecies of the button mushroom Agaricus bisporus reveal especially polymorphic chromosome ends.</title>
        <authorList>
            <person name="Sonnenberg A.S.M."/>
            <person name="Sedaghat-Telgerd N."/>
            <person name="Lavrijssen B."/>
            <person name="Ohm R.A."/>
            <person name="Hendrickx P.M."/>
            <person name="Scholtmeijer K."/>
            <person name="Baars J.J.P."/>
            <person name="van Peer A."/>
        </authorList>
    </citation>
    <scope>NUCLEOTIDE SEQUENCE [LARGE SCALE GENOMIC DNA]</scope>
    <source>
        <strain evidence="14 15">H119_p4</strain>
    </source>
</reference>
<keyword evidence="6 10" id="KW-0418">Kinase</keyword>
<evidence type="ECO:0000256" key="5">
    <source>
        <dbReference type="ARBA" id="ARBA00022771"/>
    </source>
</evidence>
<dbReference type="Proteomes" id="UP000629468">
    <property type="component" value="Unassembled WGS sequence"/>
</dbReference>
<evidence type="ECO:0000259" key="13">
    <source>
        <dbReference type="PROSITE" id="PS51455"/>
    </source>
</evidence>
<evidence type="ECO:0000313" key="15">
    <source>
        <dbReference type="Proteomes" id="UP000629468"/>
    </source>
</evidence>
<sequence length="2264" mass="253864">MSHPTDSISVSTPVIGSLGGQSMRSRSSTRLDDVASLTSFNPFAEEDENEQALYTLTSLLSRVKNTFTNSTSITAAPPTTRDFNVPIIPAGSDQRRSSYATMPSQTSSAVTEKPLSLTTAPAQIAPPLVSLTPAQSETPTFSIEYDTSHPRRTALYSPIYDAGEGASFGTSIPGFPIQDDARSIRTTTSLHRSGSVSKVMRRLRGEGLSKDYWMDDENCKECYDCKSVFTAWRRKHHCRICGQIFCSRCASNIIKGTRFGQNGMIRVCNLCLDKLAKVDEDDEDDRRSIVSSVTFPAHQLGMDILPGLGHPQSPFAASQLFGRTDEPFNLYSIAETRKIFYSLEDDVYRPMTLPIQRSDTDAAWASVQDNPAPFRRALSDEGVGDQSSSEIFHSETVAMAKPNIFSTESNVVTPSEIAGTTSSIQFPVGSPERATDSPQSNRPPLQLSTDLEIAAPFIRSRVQSRIDNFQPVVEPGWRTRRESTAYAQELNLASMTHLKIMLRQMLLKEKIPNIREWEETLLKMALRIAKELAFTPIPYRQGEDMDVRRYVKIKKIPGGRPCDSEHVNGAVITKNVAHKQMSRPQNNPRIMLVTFPLEFHRVEGQYMQFGQILRQEKEYLGNLASRIAALRPHVVLVEKTVSRLALDALVNHNIVVARNVKPSAIATIARITQGDEFSSIDKLAIEPRLGHCARFRLQTFDHPLIPGRRKTYMRFEGCNSDLGCTIILRGGDIETLRHVKRVTRFLIFIVRNLKLETHLWKDSVISLPSFNPDAIPLSLCKGLGLHTKVADFFQQRSFSFVASHFGSLVATLSNVPPVPSSLDAEDDIDSDIPSEEAEQIRLSRRIDQSLEPYRTTFISVSATLRFPPPFPVMKMKELDDELHTAKRDWEDDVVLKEEKPPVVSTLEAKQAAFKADPFSVDDSHRAEINAQIEALDVPAPLTPEPESPRSMEGEGSFPEVSTTAAAACQSSSPGVHHSSVDESPEILLTVDNIALESKYRLLKWKHEEHRRIWEWYLRKNPDDFEVEKYQQIFLWEYTVPTSDIGQHRACFVPQLVCMQFYGDNDTTLGQFIEKAVTETLGFLLDPKAICEGKGCDQPLARHCKVYVHNETRLFVAVEQWDGQIVNHTFGPAPDLITTWSACRVCGSATPFIPVSPEMQRYSFAKFLELHFYPADVKLVQGAGCEHNIYQHHIRYFASRGMTVRFQTDPVFMHEIVFPPFRVHVRHETLLEIKNADFEKLQRNNFTWYSNLIDELKLISVDAATGDEETDARLSVDVNCFIARAEAERADIRRLINKTYRESAPTDTLALNRVHAYRQDKIVALQQDFDRLPKFKPVTILDKATKRTSTLNSVRTMWPAKPHLGLLPDSSLSILPSEAEEGPFIKKRLEPDPFASSASEVSDSEPDPTVTGSEQTLISSASEVLTLREPEELAPPTSLTPKDSPNLHKSGADSDSTVGTNTKDAPIDGLPRIVPEDSSVPDVTVKRTSRLPRRSINQPSVAELVKKYQDFIPPQSMSDLAKTALPPPRPVVSESEQEYPIVQRKHLRRGRHPVMSRKTSTSDFESSYAANIAPRYLMHSRRSGYIGSRIPGPSGQVLDSHESSRKASPEKRSGQHKNKEVRFSRTSSPPSIPGRSFLAPPKQPKTRISSRAKEKTAVRPLNSAAKPSFRRAPGPTTKVMTMAKNFERLNREAERTKGRYNIIRGKRARPVASARATVEVLDSVKDALRNDPETDPSSEADDEGEDMEEEASLLPPAPQQPHLTTVSSPTSTPLETDIPNREVPVSAPPLPVFPDLPIESDSQPLTRTTIDPTEHFSLPPSPLLSSKPGVGSPPASDLELLPPTGASLSILKALSEFWQPSRQLDDPMSDPEHIFRDSSMIVRTDEPTSIIALALNSPQYRDMLTRSRADKKTAREPKLTDGESFMPDDKSIAESTSTWGVVNIDPVDSADPTEDLRLPSSRLPWAISFESGGLTISCTILYPEQFDALRRTYNCEKSMVESLSRCVKWNANGGKSGSAFLKTLDDRFIAKELSRSEVQTMESFAPAYFDYMSSAVSANRPTLLAKVFGCYKLTFPGAGKGKGSSKFKSTQKNFLVMENLFYNRRFTKIYDLKGSMRNRHVQSTGKENEVLLDENLVQTAHLNPFYLREHSKRILRGALYNDSKFLADINVMDYSLVCGVDSQNNELVIGIVDYIRTYTWDKKLESWVKEWGAGKEPTIITPKQYRQRFISAMERYFPLIPDRWMKQRDTSEEDPSILLELWPDW</sequence>
<feature type="compositionally biased region" description="Polar residues" evidence="11">
    <location>
        <begin position="97"/>
        <end position="114"/>
    </location>
</feature>
<dbReference type="InterPro" id="IPR027409">
    <property type="entry name" value="GroEL-like_apical_dom_sf"/>
</dbReference>
<keyword evidence="3" id="KW-0479">Metal-binding</keyword>
<dbReference type="PANTHER" id="PTHR45748">
    <property type="entry name" value="1-PHOSPHATIDYLINOSITOL 3-PHOSPHATE 5-KINASE-RELATED"/>
    <property type="match status" value="1"/>
</dbReference>
<evidence type="ECO:0000256" key="7">
    <source>
        <dbReference type="ARBA" id="ARBA00022833"/>
    </source>
</evidence>
<proteinExistence type="predicted"/>
<evidence type="ECO:0000256" key="10">
    <source>
        <dbReference type="PROSITE-ProRule" id="PRU00781"/>
    </source>
</evidence>
<dbReference type="EMBL" id="JABXXO010000001">
    <property type="protein sequence ID" value="KAF7785016.1"/>
    <property type="molecule type" value="Genomic_DNA"/>
</dbReference>
<dbReference type="InterPro" id="IPR017455">
    <property type="entry name" value="Znf_FYVE-rel"/>
</dbReference>
<dbReference type="Pfam" id="PF01504">
    <property type="entry name" value="PIP5K"/>
    <property type="match status" value="2"/>
</dbReference>
<dbReference type="InterPro" id="IPR002498">
    <property type="entry name" value="PInositol-4-P-4/5-kinase_core"/>
</dbReference>
<evidence type="ECO:0000256" key="2">
    <source>
        <dbReference type="ARBA" id="ARBA00022679"/>
    </source>
</evidence>
<dbReference type="CDD" id="cd03334">
    <property type="entry name" value="Fab1_TCP"/>
    <property type="match status" value="1"/>
</dbReference>
<dbReference type="SMART" id="SM00330">
    <property type="entry name" value="PIPKc"/>
    <property type="match status" value="1"/>
</dbReference>
<feature type="compositionally biased region" description="Polar residues" evidence="11">
    <location>
        <begin position="1"/>
        <end position="28"/>
    </location>
</feature>
<dbReference type="Pfam" id="PF00118">
    <property type="entry name" value="Cpn60_TCP1"/>
    <property type="match status" value="1"/>
</dbReference>
<protein>
    <recommendedName>
        <fullName evidence="1">1-phosphatidylinositol-3-phosphate 5-kinase</fullName>
        <ecNumber evidence="1">2.7.1.150</ecNumber>
    </recommendedName>
</protein>
<dbReference type="InterPro" id="IPR027484">
    <property type="entry name" value="PInositol-4-P-5-kinase_N"/>
</dbReference>